<reference evidence="6 9" key="3">
    <citation type="submission" date="2020-08" db="EMBL/GenBank/DDBJ databases">
        <title>Genomic Encyclopedia of Type Strains, Phase III (KMG-III): the genomes of soil and plant-associated and newly described type strains.</title>
        <authorList>
            <person name="Whitman W."/>
        </authorList>
    </citation>
    <scope>NUCLEOTIDE SEQUENCE [LARGE SCALE GENOMIC DNA]</scope>
    <source>
        <strain evidence="6 9">CECT 3259</strain>
    </source>
</reference>
<dbReference type="Pfam" id="PF00109">
    <property type="entry name" value="ketoacyl-synt"/>
    <property type="match status" value="1"/>
</dbReference>
<dbReference type="GO" id="GO:0004315">
    <property type="term" value="F:3-oxoacyl-[acyl-carrier-protein] synthase activity"/>
    <property type="evidence" value="ECO:0007669"/>
    <property type="project" value="TreeGrafter"/>
</dbReference>
<comment type="caution">
    <text evidence="7">The sequence shown here is derived from an EMBL/GenBank/DDBJ whole genome shotgun (WGS) entry which is preliminary data.</text>
</comment>
<dbReference type="EMBL" id="LGUI01000002">
    <property type="protein sequence ID" value="PNE34069.1"/>
    <property type="molecule type" value="Genomic_DNA"/>
</dbReference>
<accession>A0A2N8NZ84</accession>
<reference evidence="7" key="2">
    <citation type="submission" date="2015-07" db="EMBL/GenBank/DDBJ databases">
        <authorList>
            <person name="Noorani M."/>
        </authorList>
    </citation>
    <scope>NUCLEOTIDE SEQUENCE [LARGE SCALE GENOMIC DNA]</scope>
    <source>
        <strain evidence="7">ATCC 27428</strain>
    </source>
</reference>
<keyword evidence="8" id="KW-1185">Reference proteome</keyword>
<protein>
    <submittedName>
        <fullName evidence="6">Act minimal PKS chain-length factor (CLF/KS beta)</fullName>
        <ecNumber evidence="6">2.3.1.-</ecNumber>
    </submittedName>
    <submittedName>
        <fullName evidence="7">Beta-ketoacyl synthase</fullName>
    </submittedName>
</protein>
<dbReference type="PROSITE" id="PS52004">
    <property type="entry name" value="KS3_2"/>
    <property type="match status" value="1"/>
</dbReference>
<dbReference type="InterPro" id="IPR016039">
    <property type="entry name" value="Thiolase-like"/>
</dbReference>
<dbReference type="Proteomes" id="UP000528608">
    <property type="component" value="Unassembled WGS sequence"/>
</dbReference>
<gene>
    <name evidence="7" type="ORF">AF335_05185</name>
    <name evidence="6" type="ORF">FHS36_006177</name>
</gene>
<keyword evidence="3 6" id="KW-0012">Acyltransferase</keyword>
<reference evidence="8" key="1">
    <citation type="submission" date="2015-07" db="EMBL/GenBank/DDBJ databases">
        <authorList>
            <person name="Graham D.E."/>
            <person name="Giannone R.J."/>
            <person name="Gulvik C.A."/>
            <person name="Hettich R.L."/>
            <person name="Klingeman D.M."/>
            <person name="Mahan K.M."/>
            <person name="Parry R.J."/>
            <person name="Spain J.C."/>
        </authorList>
    </citation>
    <scope>NUCLEOTIDE SEQUENCE [LARGE SCALE GENOMIC DNA]</scope>
    <source>
        <strain evidence="8">ATCC 27428</strain>
    </source>
</reference>
<evidence type="ECO:0000256" key="1">
    <source>
        <dbReference type="ARBA" id="ARBA00008467"/>
    </source>
</evidence>
<dbReference type="Pfam" id="PF02801">
    <property type="entry name" value="Ketoacyl-synt_C"/>
    <property type="match status" value="1"/>
</dbReference>
<dbReference type="EC" id="2.3.1.-" evidence="6"/>
<dbReference type="EMBL" id="JACHJF010000032">
    <property type="protein sequence ID" value="MBB5122703.1"/>
    <property type="molecule type" value="Genomic_DNA"/>
</dbReference>
<evidence type="ECO:0000313" key="7">
    <source>
        <dbReference type="EMBL" id="PNE34069.1"/>
    </source>
</evidence>
<dbReference type="InterPro" id="IPR000794">
    <property type="entry name" value="Beta-ketoacyl_synthase"/>
</dbReference>
<evidence type="ECO:0000259" key="5">
    <source>
        <dbReference type="PROSITE" id="PS52004"/>
    </source>
</evidence>
<evidence type="ECO:0000313" key="8">
    <source>
        <dbReference type="Proteomes" id="UP000235945"/>
    </source>
</evidence>
<feature type="domain" description="Ketosynthase family 3 (KS3)" evidence="5">
    <location>
        <begin position="1"/>
        <end position="409"/>
    </location>
</feature>
<dbReference type="InterPro" id="IPR014031">
    <property type="entry name" value="Ketoacyl_synth_C"/>
</dbReference>
<dbReference type="SUPFAM" id="SSF53901">
    <property type="entry name" value="Thiolase-like"/>
    <property type="match status" value="2"/>
</dbReference>
<evidence type="ECO:0000256" key="2">
    <source>
        <dbReference type="ARBA" id="ARBA00022679"/>
    </source>
</evidence>
<evidence type="ECO:0000313" key="9">
    <source>
        <dbReference type="Proteomes" id="UP000528608"/>
    </source>
</evidence>
<dbReference type="Gene3D" id="3.40.47.10">
    <property type="match status" value="2"/>
</dbReference>
<comment type="similarity">
    <text evidence="1 4">Belongs to the thiolase-like superfamily. Beta-ketoacyl-ACP synthases family.</text>
</comment>
<keyword evidence="2 4" id="KW-0808">Transferase</keyword>
<dbReference type="InterPro" id="IPR020841">
    <property type="entry name" value="PKS_Beta-ketoAc_synthase_dom"/>
</dbReference>
<sequence>MSDAVITGMSVASPIGLGTEEHWKSVLAGRHGIGEVDRFDVSGYPSRLAGQIRGFEAADHLPGRLLPQTDVSTRYALAMARWALEDAGVEPGTTAGPGAPADYDMGVVVSSAQGGFDFTHREFRKLWSQGPEYVSVYESFAWFYAVDTGQISIRHGLRGPSAALVAEQAGGLDAVGHARRTVRRGTRLVVAGGVDSALDPWGWAAQLAGGRVSTAREPERAFLPFDRDAGGHVPGEGGAILVVEDADSARERGAPRRYGRIAGHAATFDPPPGSGRPSALRRAVELALADAGRTAHDIGVVFADAAGVPELDRAEAEALRAVFGPYGVPVTAPKALTGRLYGGGGPVDLLCALLSLRDGVVPHTAHTARVPEDYGLDLVRDEPRGLPVRSALVLARGRRGFNSAVVVTAPDS</sequence>
<dbReference type="PANTHER" id="PTHR11712">
    <property type="entry name" value="POLYKETIDE SYNTHASE-RELATED"/>
    <property type="match status" value="1"/>
</dbReference>
<proteinExistence type="inferred from homology"/>
<dbReference type="InterPro" id="IPR014030">
    <property type="entry name" value="Ketoacyl_synth_N"/>
</dbReference>
<dbReference type="OrthoDB" id="416758at2"/>
<name>A0A2N8NZ84_STREU</name>
<evidence type="ECO:0000256" key="3">
    <source>
        <dbReference type="ARBA" id="ARBA00023315"/>
    </source>
</evidence>
<dbReference type="RefSeq" id="WP_102917111.1">
    <property type="nucleotide sequence ID" value="NZ_JACHJF010000032.1"/>
</dbReference>
<dbReference type="PANTHER" id="PTHR11712:SF322">
    <property type="entry name" value="POLYKETIDE BETA-KETOACYL SYNTHASE 2-RELATED"/>
    <property type="match status" value="1"/>
</dbReference>
<dbReference type="AlphaFoldDB" id="A0A2N8NZ84"/>
<evidence type="ECO:0000313" key="6">
    <source>
        <dbReference type="EMBL" id="MBB5122703.1"/>
    </source>
</evidence>
<dbReference type="Proteomes" id="UP000235945">
    <property type="component" value="Unassembled WGS sequence"/>
</dbReference>
<evidence type="ECO:0000256" key="4">
    <source>
        <dbReference type="RuleBase" id="RU003694"/>
    </source>
</evidence>
<dbReference type="CDD" id="cd00832">
    <property type="entry name" value="CLF"/>
    <property type="match status" value="1"/>
</dbReference>
<dbReference type="GO" id="GO:0006633">
    <property type="term" value="P:fatty acid biosynthetic process"/>
    <property type="evidence" value="ECO:0007669"/>
    <property type="project" value="TreeGrafter"/>
</dbReference>
<organism evidence="7 8">
    <name type="scientific">Streptomyces eurocidicus</name>
    <name type="common">Streptoverticillium eurocidicus</name>
    <dbReference type="NCBI Taxonomy" id="66423"/>
    <lineage>
        <taxon>Bacteria</taxon>
        <taxon>Bacillati</taxon>
        <taxon>Actinomycetota</taxon>
        <taxon>Actinomycetes</taxon>
        <taxon>Kitasatosporales</taxon>
        <taxon>Streptomycetaceae</taxon>
        <taxon>Streptomyces</taxon>
    </lineage>
</organism>